<protein>
    <submittedName>
        <fullName evidence="1">Uncharacterized protein</fullName>
    </submittedName>
</protein>
<dbReference type="EMBL" id="CP014859">
    <property type="protein sequence ID" value="AOS64567.1"/>
    <property type="molecule type" value="Genomic_DNA"/>
</dbReference>
<name>A0AAC9HS25_9PSEU</name>
<evidence type="ECO:0000313" key="1">
    <source>
        <dbReference type="EMBL" id="AOS64567.1"/>
    </source>
</evidence>
<dbReference type="KEGG" id="ahm:TL08_18880"/>
<gene>
    <name evidence="1" type="ORF">TL08_18880</name>
</gene>
<reference evidence="2" key="1">
    <citation type="submission" date="2016-03" db="EMBL/GenBank/DDBJ databases">
        <title>Complete genome sequence of the type strain Actinoalloteichus hymeniacidonis DSM 45092.</title>
        <authorList>
            <person name="Schaffert L."/>
            <person name="Albersmeier A."/>
            <person name="Winkler A."/>
            <person name="Kalinowski J."/>
            <person name="Zotchev S."/>
            <person name="Ruckert C."/>
        </authorList>
    </citation>
    <scope>NUCLEOTIDE SEQUENCE [LARGE SCALE GENOMIC DNA]</scope>
    <source>
        <strain evidence="2">HPA177(T) (DSM 45092(T))</strain>
    </source>
</reference>
<proteinExistence type="predicted"/>
<organism evidence="1 2">
    <name type="scientific">Actinoalloteichus hymeniacidonis</name>
    <dbReference type="NCBI Taxonomy" id="340345"/>
    <lineage>
        <taxon>Bacteria</taxon>
        <taxon>Bacillati</taxon>
        <taxon>Actinomycetota</taxon>
        <taxon>Actinomycetes</taxon>
        <taxon>Pseudonocardiales</taxon>
        <taxon>Pseudonocardiaceae</taxon>
        <taxon>Actinoalloteichus</taxon>
    </lineage>
</organism>
<dbReference type="AlphaFoldDB" id="A0AAC9HS25"/>
<evidence type="ECO:0000313" key="2">
    <source>
        <dbReference type="Proteomes" id="UP000095210"/>
    </source>
</evidence>
<keyword evidence="2" id="KW-1185">Reference proteome</keyword>
<dbReference type="Proteomes" id="UP000095210">
    <property type="component" value="Chromosome"/>
</dbReference>
<sequence>MDVVKVGRDLRKLMERLDGRLAERLPPRQLKSYWSYLNAGERTELLDVLCATLVKRQIPVTLEERGILAEILSMYTDPDPRYTYVADPAGVLAQLEVSSGS</sequence>
<accession>A0AAC9HS25</accession>